<dbReference type="Proteomes" id="UP001139971">
    <property type="component" value="Unassembled WGS sequence"/>
</dbReference>
<evidence type="ECO:0000313" key="2">
    <source>
        <dbReference type="Proteomes" id="UP001139971"/>
    </source>
</evidence>
<proteinExistence type="predicted"/>
<keyword evidence="2" id="KW-1185">Reference proteome</keyword>
<dbReference type="RefSeq" id="WP_263541108.1">
    <property type="nucleotide sequence ID" value="NZ_JAOVZO020000011.1"/>
</dbReference>
<sequence length="239" mass="28131">MGLDLMHYKTVMTPEEYQPWSTPDGLFQQYGIEDFPAEAFSEYGFERHLQSLAVPQNIHFANFYENDEARAYDRKRHSRMSDSERDSYWLGTPETNDDALRELENRLGLDRSWSTLSETMVKHADLDRRLERGQSLASMPLSLMQSGARRYRRTVLRYHGMVVERGIFAVEVGYQRKGMTHAFYEYFDGKGRAIFVCEEEFKSLEGFLCEEMRDELLPNLRANFIDNYERGRSFLYVSS</sequence>
<dbReference type="AlphaFoldDB" id="A0A9X3YJU2"/>
<reference evidence="1" key="1">
    <citation type="submission" date="2023-02" db="EMBL/GenBank/DDBJ databases">
        <title>Tahibacter soli sp. nov. isolated from soil.</title>
        <authorList>
            <person name="Baek J.H."/>
            <person name="Lee J.K."/>
            <person name="Choi D.G."/>
            <person name="Jeon C.O."/>
        </authorList>
    </citation>
    <scope>NUCLEOTIDE SEQUENCE</scope>
    <source>
        <strain evidence="1">BL</strain>
    </source>
</reference>
<accession>A0A9X3YJU2</accession>
<dbReference type="EMBL" id="JAOVZO020000011">
    <property type="protein sequence ID" value="MDC8012535.1"/>
    <property type="molecule type" value="Genomic_DNA"/>
</dbReference>
<gene>
    <name evidence="1" type="ORF">OD750_008240</name>
</gene>
<protein>
    <submittedName>
        <fullName evidence="1">Uncharacterized protein</fullName>
    </submittedName>
</protein>
<organism evidence="1 2">
    <name type="scientific">Tahibacter soli</name>
    <dbReference type="NCBI Taxonomy" id="2983605"/>
    <lineage>
        <taxon>Bacteria</taxon>
        <taxon>Pseudomonadati</taxon>
        <taxon>Pseudomonadota</taxon>
        <taxon>Gammaproteobacteria</taxon>
        <taxon>Lysobacterales</taxon>
        <taxon>Rhodanobacteraceae</taxon>
        <taxon>Tahibacter</taxon>
    </lineage>
</organism>
<comment type="caution">
    <text evidence="1">The sequence shown here is derived from an EMBL/GenBank/DDBJ whole genome shotgun (WGS) entry which is preliminary data.</text>
</comment>
<evidence type="ECO:0000313" key="1">
    <source>
        <dbReference type="EMBL" id="MDC8012535.1"/>
    </source>
</evidence>
<name>A0A9X3YJU2_9GAMM</name>